<organism evidence="2 3">
    <name type="scientific">Caldalkalibacillus horti</name>
    <dbReference type="NCBI Taxonomy" id="77523"/>
    <lineage>
        <taxon>Bacteria</taxon>
        <taxon>Bacillati</taxon>
        <taxon>Bacillota</taxon>
        <taxon>Bacilli</taxon>
        <taxon>Bacillales</taxon>
        <taxon>Bacillaceae</taxon>
        <taxon>Caldalkalibacillus</taxon>
    </lineage>
</organism>
<gene>
    <name evidence="2" type="ORF">J2S11_003061</name>
</gene>
<proteinExistence type="predicted"/>
<dbReference type="SUPFAM" id="SSF55729">
    <property type="entry name" value="Acyl-CoA N-acyltransferases (Nat)"/>
    <property type="match status" value="1"/>
</dbReference>
<dbReference type="EMBL" id="JAUSTY010000013">
    <property type="protein sequence ID" value="MDQ0167136.1"/>
    <property type="molecule type" value="Genomic_DNA"/>
</dbReference>
<sequence length="141" mass="16242">MDKNQILQLAARFSDLEFMSYRDQEKMNKKQMDLAKEAVERNCSNIFVAEEDGEFIGYIELTEQTDYFTGEKQGYVSAIAVLPQGEGKGIGKKLMQKAEEWTAEKGIQVLVLDVFQKNERAIKLYEKLGYQQEIVKMTKVL</sequence>
<evidence type="ECO:0000313" key="3">
    <source>
        <dbReference type="Proteomes" id="UP001235840"/>
    </source>
</evidence>
<accession>A0ABT9W1K2</accession>
<dbReference type="PROSITE" id="PS51186">
    <property type="entry name" value="GNAT"/>
    <property type="match status" value="1"/>
</dbReference>
<dbReference type="CDD" id="cd04301">
    <property type="entry name" value="NAT_SF"/>
    <property type="match status" value="1"/>
</dbReference>
<dbReference type="PANTHER" id="PTHR43072:SF60">
    <property type="entry name" value="L-2,4-DIAMINOBUTYRIC ACID ACETYLTRANSFERASE"/>
    <property type="match status" value="1"/>
</dbReference>
<keyword evidence="3" id="KW-1185">Reference proteome</keyword>
<dbReference type="InterPro" id="IPR016181">
    <property type="entry name" value="Acyl_CoA_acyltransferase"/>
</dbReference>
<dbReference type="PANTHER" id="PTHR43072">
    <property type="entry name" value="N-ACETYLTRANSFERASE"/>
    <property type="match status" value="1"/>
</dbReference>
<protein>
    <submittedName>
        <fullName evidence="2">Ribosomal protein S18 acetylase RimI-like enzyme</fullName>
    </submittedName>
</protein>
<evidence type="ECO:0000313" key="2">
    <source>
        <dbReference type="EMBL" id="MDQ0167136.1"/>
    </source>
</evidence>
<comment type="caution">
    <text evidence="2">The sequence shown here is derived from an EMBL/GenBank/DDBJ whole genome shotgun (WGS) entry which is preliminary data.</text>
</comment>
<dbReference type="Proteomes" id="UP001235840">
    <property type="component" value="Unassembled WGS sequence"/>
</dbReference>
<dbReference type="Pfam" id="PF00583">
    <property type="entry name" value="Acetyltransf_1"/>
    <property type="match status" value="1"/>
</dbReference>
<name>A0ABT9W1K2_9BACI</name>
<evidence type="ECO:0000259" key="1">
    <source>
        <dbReference type="PROSITE" id="PS51186"/>
    </source>
</evidence>
<dbReference type="Gene3D" id="3.40.630.30">
    <property type="match status" value="1"/>
</dbReference>
<feature type="domain" description="N-acetyltransferase" evidence="1">
    <location>
        <begin position="4"/>
        <end position="141"/>
    </location>
</feature>
<reference evidence="2 3" key="1">
    <citation type="submission" date="2023-07" db="EMBL/GenBank/DDBJ databases">
        <title>Genomic Encyclopedia of Type Strains, Phase IV (KMG-IV): sequencing the most valuable type-strain genomes for metagenomic binning, comparative biology and taxonomic classification.</title>
        <authorList>
            <person name="Goeker M."/>
        </authorList>
    </citation>
    <scope>NUCLEOTIDE SEQUENCE [LARGE SCALE GENOMIC DNA]</scope>
    <source>
        <strain evidence="2 3">DSM 12751</strain>
    </source>
</reference>
<dbReference type="InterPro" id="IPR000182">
    <property type="entry name" value="GNAT_dom"/>
</dbReference>